<dbReference type="AlphaFoldDB" id="A0A9X1VZ53"/>
<sequence length="200" mass="22910">MRSVSAQELESWIAEGRILEQDTRGPKVVMLQNARYLKIFHTRRHPAIARLRPAACRFQRNTIRLQHLGISAPEVLDVFWLDAKSGVSGCIYSPLAGEPVESINKREPERICRLLPSLAAFIKTLHANGIYFRSLHLGNILELGNEQFGLIDVLDMRFKHVPLGQRLVNRNFAHLSQYLARHQVLNFPMDALVEHYHSLD</sequence>
<keyword evidence="2" id="KW-1185">Reference proteome</keyword>
<evidence type="ECO:0000313" key="1">
    <source>
        <dbReference type="EMBL" id="MCJ0971881.1"/>
    </source>
</evidence>
<organism evidence="1 2">
    <name type="scientific">Stutzerimonas marianensis</name>
    <dbReference type="NCBI Taxonomy" id="2929513"/>
    <lineage>
        <taxon>Bacteria</taxon>
        <taxon>Pseudomonadati</taxon>
        <taxon>Pseudomonadota</taxon>
        <taxon>Gammaproteobacteria</taxon>
        <taxon>Pseudomonadales</taxon>
        <taxon>Pseudomonadaceae</taxon>
        <taxon>Stutzerimonas</taxon>
    </lineage>
</organism>
<proteinExistence type="predicted"/>
<comment type="caution">
    <text evidence="1">The sequence shown here is derived from an EMBL/GenBank/DDBJ whole genome shotgun (WGS) entry which is preliminary data.</text>
</comment>
<evidence type="ECO:0000313" key="2">
    <source>
        <dbReference type="Proteomes" id="UP001139682"/>
    </source>
</evidence>
<dbReference type="Proteomes" id="UP001139682">
    <property type="component" value="Unassembled WGS sequence"/>
</dbReference>
<accession>A0A9X1VZ53</accession>
<dbReference type="InterPro" id="IPR011009">
    <property type="entry name" value="Kinase-like_dom_sf"/>
</dbReference>
<protein>
    <submittedName>
        <fullName evidence="1">Toluene tolerance protein</fullName>
    </submittedName>
</protein>
<reference evidence="1" key="1">
    <citation type="submission" date="2022-03" db="EMBL/GenBank/DDBJ databases">
        <title>Pseudomonas marianensis sp. nov., a marine bacterium isolated from deep-sea sediments of the Mariana Trench.</title>
        <authorList>
            <person name="Wei Y."/>
        </authorList>
    </citation>
    <scope>NUCLEOTIDE SEQUENCE</scope>
    <source>
        <strain evidence="1">PS1</strain>
    </source>
</reference>
<dbReference type="EMBL" id="JALGRD010000001">
    <property type="protein sequence ID" value="MCJ0971881.1"/>
    <property type="molecule type" value="Genomic_DNA"/>
</dbReference>
<dbReference type="SUPFAM" id="SSF56112">
    <property type="entry name" value="Protein kinase-like (PK-like)"/>
    <property type="match status" value="1"/>
</dbReference>
<name>A0A9X1VZ53_9GAMM</name>
<gene>
    <name evidence="1" type="ORF">MST27_00680</name>
</gene>